<reference evidence="2" key="1">
    <citation type="submission" date="2021-02" db="EMBL/GenBank/DDBJ databases">
        <authorList>
            <person name="Nowell W R."/>
        </authorList>
    </citation>
    <scope>NUCLEOTIDE SEQUENCE</scope>
</reference>
<dbReference type="Pfam" id="PF06869">
    <property type="entry name" value="DUF1258"/>
    <property type="match status" value="1"/>
</dbReference>
<evidence type="ECO:0000313" key="2">
    <source>
        <dbReference type="EMBL" id="CAF4485647.1"/>
    </source>
</evidence>
<protein>
    <submittedName>
        <fullName evidence="2">Uncharacterized protein</fullName>
    </submittedName>
</protein>
<accession>A0A820UK15</accession>
<dbReference type="InterPro" id="IPR009667">
    <property type="entry name" value="DUF1258"/>
</dbReference>
<evidence type="ECO:0000256" key="1">
    <source>
        <dbReference type="SAM" id="MobiDB-lite"/>
    </source>
</evidence>
<dbReference type="PANTHER" id="PTHR33053:SF9">
    <property type="entry name" value="AGAP000105-PA"/>
    <property type="match status" value="1"/>
</dbReference>
<feature type="compositionally biased region" description="Basic residues" evidence="1">
    <location>
        <begin position="788"/>
        <end position="804"/>
    </location>
</feature>
<proteinExistence type="predicted"/>
<organism evidence="2 3">
    <name type="scientific">Rotaria socialis</name>
    <dbReference type="NCBI Taxonomy" id="392032"/>
    <lineage>
        <taxon>Eukaryota</taxon>
        <taxon>Metazoa</taxon>
        <taxon>Spiralia</taxon>
        <taxon>Gnathifera</taxon>
        <taxon>Rotifera</taxon>
        <taxon>Eurotatoria</taxon>
        <taxon>Bdelloidea</taxon>
        <taxon>Philodinida</taxon>
        <taxon>Philodinidae</taxon>
        <taxon>Rotaria</taxon>
    </lineage>
</organism>
<evidence type="ECO:0000313" key="3">
    <source>
        <dbReference type="Proteomes" id="UP000663851"/>
    </source>
</evidence>
<feature type="region of interest" description="Disordered" evidence="1">
    <location>
        <begin position="734"/>
        <end position="766"/>
    </location>
</feature>
<sequence length="1023" mass="119230">MYEHLRMAIEHAQRRSQQEQQQSNLRRRRNQATLSKIIISESIVSSNDNERDNAPMESIDLQQPFSTCCNESSDVEDDFDLLVVDEDPNELHNVSYSNDESDDQNDLLVLENILIPDNRKNNNCLHPYTNMKTYDFCRKLVEIFRSANISNIHCSHFLKLINETLPQPHHLPTTLKSLYDLMQVDQLFTKRLICTECQNILFHNDKVCKYCASSDSKSIATVFDINQQLVFARMLDRLVPDIERNRQQILIDSSSPQNNNDIMFNKIYRDLQYKYSLTPFVSLLLHLDGIALSKSSRLNLWLFSCTIIELPVELRYRRCNTVVLSVWVGCREPIIDAWLSESLQQLNTVKKIGVPIRSVFSYKIVIYGLTGDCPAIKLATKHVNHQGYWCCWFCYTKGIHEDKKRQYYFENKLSLRSSSEYSYYSKEAQRTNTNIFGHLGVSPFTTVFDVPLPRCLIIDYMHVSLLRHTKTVIQYLYKNYLKPRERNELDEIFRTQSFPHFFNRKMRPVKEFSYCKATELQNMLLYGLLPLIRPFVPVPVAAHLSLYVTSMRLLHGPRKLGSDTELVANQLISIYYKQINIICMAVYQILVFFGQELFLGYFSRGRSGTRKLGQIIVNNYNVNIVLQVMTTRRQVVPRQIYTPTQTTPPPSHYLIVFQDTDSYQIVARSSVKQVQGDYAFITIHHKLIKAKIIHQGSFEDCSTERSRLTRISQTESNSENDDCQRERINASHSYTNNAMHPKTNQLDCPPSVTSKSPVPTRNASLRNIFDQDDEVLTDEDSFFDCRKRPYQRSSKKSSKKKKVIQRSPIRKNSLSYSDDQDDDDDCADYNCVDSDDRQAMLEIGQCFLSNAILNNEICMFPCRFVDQQIQKLCTKIDRLASQTNVNICALEPFIDKSGEKFPNEVMFGSINLLDIMGTDYGDYTREVLRKVFTEDERKNCILPPRREYLKREPLDEDKYKLCMNAVRIKFKLDSVNFGLFYKSLLRRKITDFLIEERRRDTQKLARQSLKESRSEQPNVLSSD</sequence>
<name>A0A820UK15_9BILA</name>
<comment type="caution">
    <text evidence="2">The sequence shown here is derived from an EMBL/GenBank/DDBJ whole genome shotgun (WGS) entry which is preliminary data.</text>
</comment>
<feature type="region of interest" description="Disordered" evidence="1">
    <location>
        <begin position="788"/>
        <end position="822"/>
    </location>
</feature>
<feature type="region of interest" description="Disordered" evidence="1">
    <location>
        <begin position="1"/>
        <end position="30"/>
    </location>
</feature>
<gene>
    <name evidence="2" type="ORF">HFQ381_LOCUS26625</name>
</gene>
<feature type="compositionally biased region" description="Basic and acidic residues" evidence="1">
    <location>
        <begin position="1"/>
        <end position="17"/>
    </location>
</feature>
<dbReference type="AlphaFoldDB" id="A0A820UK15"/>
<dbReference type="PANTHER" id="PTHR33053">
    <property type="entry name" value="PROTEIN, PUTATIVE-RELATED"/>
    <property type="match status" value="1"/>
</dbReference>
<dbReference type="Proteomes" id="UP000663851">
    <property type="component" value="Unassembled WGS sequence"/>
</dbReference>
<feature type="compositionally biased region" description="Low complexity" evidence="1">
    <location>
        <begin position="749"/>
        <end position="760"/>
    </location>
</feature>
<dbReference type="EMBL" id="CAJOBO010003241">
    <property type="protein sequence ID" value="CAF4485647.1"/>
    <property type="molecule type" value="Genomic_DNA"/>
</dbReference>
<feature type="compositionally biased region" description="Polar residues" evidence="1">
    <location>
        <begin position="734"/>
        <end position="746"/>
    </location>
</feature>